<gene>
    <name evidence="1" type="ORF">PAUS00366_LOCUS21719</name>
    <name evidence="2" type="ORF">PAUS00366_LOCUS21721</name>
</gene>
<protein>
    <recommendedName>
        <fullName evidence="3">Prolyl 4-hydroxylase alpha subunit Fe(2+) 2OG dioxygenase domain-containing protein</fullName>
    </recommendedName>
</protein>
<organism evidence="2">
    <name type="scientific">Pseudo-nitzschia australis</name>
    <dbReference type="NCBI Taxonomy" id="44445"/>
    <lineage>
        <taxon>Eukaryota</taxon>
        <taxon>Sar</taxon>
        <taxon>Stramenopiles</taxon>
        <taxon>Ochrophyta</taxon>
        <taxon>Bacillariophyta</taxon>
        <taxon>Bacillariophyceae</taxon>
        <taxon>Bacillariophycidae</taxon>
        <taxon>Bacillariales</taxon>
        <taxon>Bacillariaceae</taxon>
        <taxon>Pseudo-nitzschia</taxon>
    </lineage>
</organism>
<dbReference type="AlphaFoldDB" id="A0A6V0D2Q8"/>
<evidence type="ECO:0008006" key="3">
    <source>
        <dbReference type="Google" id="ProtNLM"/>
    </source>
</evidence>
<evidence type="ECO:0000313" key="2">
    <source>
        <dbReference type="EMBL" id="CAE0728937.1"/>
    </source>
</evidence>
<reference evidence="2" key="1">
    <citation type="submission" date="2021-01" db="EMBL/GenBank/DDBJ databases">
        <authorList>
            <person name="Corre E."/>
            <person name="Pelletier E."/>
            <person name="Niang G."/>
            <person name="Scheremetjew M."/>
            <person name="Finn R."/>
            <person name="Kale V."/>
            <person name="Holt S."/>
            <person name="Cochrane G."/>
            <person name="Meng A."/>
            <person name="Brown T."/>
            <person name="Cohen L."/>
        </authorList>
    </citation>
    <scope>NUCLEOTIDE SEQUENCE</scope>
    <source>
        <strain evidence="2">10249 10 AB</strain>
    </source>
</reference>
<name>A0A6V0D2Q8_9STRA</name>
<proteinExistence type="predicted"/>
<evidence type="ECO:0000313" key="1">
    <source>
        <dbReference type="EMBL" id="CAE0728935.1"/>
    </source>
</evidence>
<accession>A0A6V0D2Q8</accession>
<dbReference type="EMBL" id="HBIX01033054">
    <property type="protein sequence ID" value="CAE0728935.1"/>
    <property type="molecule type" value="Transcribed_RNA"/>
</dbReference>
<sequence>MHDDLSVMEQIVQGTSLKAMGSTAIVFSIGRDYHSKCHIDIDMFYTLATVVGPDKVNIDEIIHYFLFPTYGENGTKVPLQSGDTLLFNPSIPHSCSNPKRKGSFIMSAYVSKKTVLNSNKL</sequence>
<dbReference type="EMBL" id="HBIX01033060">
    <property type="protein sequence ID" value="CAE0728937.1"/>
    <property type="molecule type" value="Transcribed_RNA"/>
</dbReference>